<feature type="compositionally biased region" description="Basic and acidic residues" evidence="1">
    <location>
        <begin position="14"/>
        <end position="41"/>
    </location>
</feature>
<evidence type="ECO:0000256" key="1">
    <source>
        <dbReference type="SAM" id="MobiDB-lite"/>
    </source>
</evidence>
<proteinExistence type="predicted"/>
<sequence>MTSYNLQPAPQDKPLQREVQSRAERHSSCVEERDHHPRETNNDSVTSVKEGRSISNITHYPDQYTPVFLPAEVELEKAYLANRKLRDMSLVAMEHLGILQEELEEDEGEKNLPLPPPRPPNHLARSPSPSVCERETYTTRVTGPGRPTAPGQAHPISHPSAGTRHAPLPTHLTGQGQEPQKKALEEGHHSMPRTGHPPNPR</sequence>
<name>A0AAV9QQC3_9TELE</name>
<dbReference type="EMBL" id="JAHHUM010003027">
    <property type="protein sequence ID" value="KAK5598665.1"/>
    <property type="molecule type" value="Genomic_DNA"/>
</dbReference>
<keyword evidence="3" id="KW-1185">Reference proteome</keyword>
<dbReference type="Proteomes" id="UP001311232">
    <property type="component" value="Unassembled WGS sequence"/>
</dbReference>
<feature type="region of interest" description="Disordered" evidence="1">
    <location>
        <begin position="1"/>
        <end position="62"/>
    </location>
</feature>
<accession>A0AAV9QQC3</accession>
<reference evidence="2 3" key="1">
    <citation type="submission" date="2021-06" db="EMBL/GenBank/DDBJ databases">
        <authorList>
            <person name="Palmer J.M."/>
        </authorList>
    </citation>
    <scope>NUCLEOTIDE SEQUENCE [LARGE SCALE GENOMIC DNA]</scope>
    <source>
        <strain evidence="2 3">MEX-2019</strain>
        <tissue evidence="2">Muscle</tissue>
    </source>
</reference>
<protein>
    <submittedName>
        <fullName evidence="2">Uncharacterized protein</fullName>
    </submittedName>
</protein>
<evidence type="ECO:0000313" key="2">
    <source>
        <dbReference type="EMBL" id="KAK5598665.1"/>
    </source>
</evidence>
<gene>
    <name evidence="2" type="ORF">CRENBAI_006341</name>
</gene>
<comment type="caution">
    <text evidence="2">The sequence shown here is derived from an EMBL/GenBank/DDBJ whole genome shotgun (WGS) entry which is preliminary data.</text>
</comment>
<organism evidence="2 3">
    <name type="scientific">Crenichthys baileyi</name>
    <name type="common">White River springfish</name>
    <dbReference type="NCBI Taxonomy" id="28760"/>
    <lineage>
        <taxon>Eukaryota</taxon>
        <taxon>Metazoa</taxon>
        <taxon>Chordata</taxon>
        <taxon>Craniata</taxon>
        <taxon>Vertebrata</taxon>
        <taxon>Euteleostomi</taxon>
        <taxon>Actinopterygii</taxon>
        <taxon>Neopterygii</taxon>
        <taxon>Teleostei</taxon>
        <taxon>Neoteleostei</taxon>
        <taxon>Acanthomorphata</taxon>
        <taxon>Ovalentaria</taxon>
        <taxon>Atherinomorphae</taxon>
        <taxon>Cyprinodontiformes</taxon>
        <taxon>Goodeidae</taxon>
        <taxon>Crenichthys</taxon>
    </lineage>
</organism>
<feature type="region of interest" description="Disordered" evidence="1">
    <location>
        <begin position="102"/>
        <end position="201"/>
    </location>
</feature>
<dbReference type="AlphaFoldDB" id="A0AAV9QQC3"/>
<feature type="compositionally biased region" description="Basic and acidic residues" evidence="1">
    <location>
        <begin position="179"/>
        <end position="189"/>
    </location>
</feature>
<feature type="compositionally biased region" description="Polar residues" evidence="1">
    <location>
        <begin position="42"/>
        <end position="58"/>
    </location>
</feature>
<evidence type="ECO:0000313" key="3">
    <source>
        <dbReference type="Proteomes" id="UP001311232"/>
    </source>
</evidence>